<sequence>MHSFTKTAVATLAAAALAPAAMAASAYSLTQTYNQTNFFDNFEFFNEPDPTEGFVQYVAAAEANAKSLAGYSEDAVYLGADFSVTNPANGRMSTRVTSKQAYSNGLIIADISHMPYAAGVWPAFWTFGPNWPNSGEIDIIEGANLDTTDHITLHTGPNCKITNTGSATTTKLENGDCNTSSGTVGCSQTTTAPIGSEFNKVGGGVYALDWTSDAIAVYYFARDAIPEDITSETPNPSTWGTPVAKFNGGSGCDIGSVFVNHNIVFNTDFCGEWAGNEWTTIPELTALAATCKDYVAANPSAFSEAYWLINSVKVYSSANKVGRSFIA</sequence>
<dbReference type="GO" id="GO:0009251">
    <property type="term" value="P:glucan catabolic process"/>
    <property type="evidence" value="ECO:0007669"/>
    <property type="project" value="TreeGrafter"/>
</dbReference>
<dbReference type="AlphaFoldDB" id="A0A0F4ZBD3"/>
<evidence type="ECO:0000256" key="4">
    <source>
        <dbReference type="ARBA" id="ARBA00022801"/>
    </source>
</evidence>
<comment type="catalytic activity">
    <reaction evidence="1">
        <text>Endohydrolysis of (1-&gt;3)- or (1-&gt;4)-linkages in beta-D-glucans when the glucose residue whose reducing group is involved in the linkage to be hydrolyzed is itself substituted at C-3.</text>
        <dbReference type="EC" id="3.2.1.6"/>
    </reaction>
</comment>
<dbReference type="PANTHER" id="PTHR10963">
    <property type="entry name" value="GLYCOSYL HYDROLASE-RELATED"/>
    <property type="match status" value="1"/>
</dbReference>
<feature type="signal peptide" evidence="6">
    <location>
        <begin position="1"/>
        <end position="23"/>
    </location>
</feature>
<name>A0A0F4ZBD3_9PEZI</name>
<feature type="chain" id="PRO_5002482483" description="endo-1,3(4)-beta-glucanase" evidence="6">
    <location>
        <begin position="24"/>
        <end position="327"/>
    </location>
</feature>
<comment type="similarity">
    <text evidence="2">Belongs to the glycosyl hydrolase 16 family.</text>
</comment>
<dbReference type="Proteomes" id="UP000033483">
    <property type="component" value="Unassembled WGS sequence"/>
</dbReference>
<reference evidence="8 9" key="1">
    <citation type="submission" date="2015-03" db="EMBL/GenBank/DDBJ databases">
        <authorList>
            <person name="Radwan O."/>
            <person name="Al-Naeli F.A."/>
            <person name="Rendon G.A."/>
            <person name="Fields C."/>
        </authorList>
    </citation>
    <scope>NUCLEOTIDE SEQUENCE [LARGE SCALE GENOMIC DNA]</scope>
    <source>
        <strain evidence="8">CR-DP1</strain>
    </source>
</reference>
<dbReference type="EMBL" id="LAEV01001710">
    <property type="protein sequence ID" value="KKA27451.1"/>
    <property type="molecule type" value="Genomic_DNA"/>
</dbReference>
<dbReference type="EC" id="3.2.1.6" evidence="3"/>
<keyword evidence="4" id="KW-0378">Hydrolase</keyword>
<dbReference type="CDD" id="cd02181">
    <property type="entry name" value="GH16_fungal_Lam16A_glucanase"/>
    <property type="match status" value="1"/>
</dbReference>
<dbReference type="SUPFAM" id="SSF49899">
    <property type="entry name" value="Concanavalin A-like lectins/glucanases"/>
    <property type="match status" value="1"/>
</dbReference>
<dbReference type="FunFam" id="2.60.120.200:FF:000114">
    <property type="entry name" value="Probable endo-1,3(4)-beta-glucanase NFIA_089530"/>
    <property type="match status" value="1"/>
</dbReference>
<evidence type="ECO:0000256" key="6">
    <source>
        <dbReference type="SAM" id="SignalP"/>
    </source>
</evidence>
<keyword evidence="9" id="KW-1185">Reference proteome</keyword>
<dbReference type="PANTHER" id="PTHR10963:SF24">
    <property type="entry name" value="GLYCOSIDASE C21B10.07-RELATED"/>
    <property type="match status" value="1"/>
</dbReference>
<evidence type="ECO:0000256" key="2">
    <source>
        <dbReference type="ARBA" id="ARBA00006865"/>
    </source>
</evidence>
<dbReference type="PROSITE" id="PS51762">
    <property type="entry name" value="GH16_2"/>
    <property type="match status" value="1"/>
</dbReference>
<proteinExistence type="inferred from homology"/>
<organism evidence="8 9">
    <name type="scientific">Thielaviopsis punctulata</name>
    <dbReference type="NCBI Taxonomy" id="72032"/>
    <lineage>
        <taxon>Eukaryota</taxon>
        <taxon>Fungi</taxon>
        <taxon>Dikarya</taxon>
        <taxon>Ascomycota</taxon>
        <taxon>Pezizomycotina</taxon>
        <taxon>Sordariomycetes</taxon>
        <taxon>Hypocreomycetidae</taxon>
        <taxon>Microascales</taxon>
        <taxon>Ceratocystidaceae</taxon>
        <taxon>Thielaviopsis</taxon>
    </lineage>
</organism>
<feature type="domain" description="GH16" evidence="7">
    <location>
        <begin position="26"/>
        <end position="320"/>
    </location>
</feature>
<dbReference type="GO" id="GO:0052861">
    <property type="term" value="F:endo-1,3(4)-beta-glucanase activity"/>
    <property type="evidence" value="ECO:0007669"/>
    <property type="project" value="UniProtKB-EC"/>
</dbReference>
<accession>A0A0F4ZBD3</accession>
<keyword evidence="5" id="KW-0326">Glycosidase</keyword>
<evidence type="ECO:0000313" key="8">
    <source>
        <dbReference type="EMBL" id="KKA27451.1"/>
    </source>
</evidence>
<dbReference type="InterPro" id="IPR050546">
    <property type="entry name" value="Glycosyl_Hydrlase_16"/>
</dbReference>
<dbReference type="OrthoDB" id="192832at2759"/>
<evidence type="ECO:0000313" key="9">
    <source>
        <dbReference type="Proteomes" id="UP000033483"/>
    </source>
</evidence>
<evidence type="ECO:0000256" key="5">
    <source>
        <dbReference type="ARBA" id="ARBA00023295"/>
    </source>
</evidence>
<dbReference type="Pfam" id="PF26113">
    <property type="entry name" value="GH16_XgeA"/>
    <property type="match status" value="1"/>
</dbReference>
<protein>
    <recommendedName>
        <fullName evidence="3">endo-1,3(4)-beta-glucanase</fullName>
        <ecNumber evidence="3">3.2.1.6</ecNumber>
    </recommendedName>
</protein>
<keyword evidence="6" id="KW-0732">Signal</keyword>
<dbReference type="InterPro" id="IPR000757">
    <property type="entry name" value="Beta-glucanase-like"/>
</dbReference>
<evidence type="ECO:0000256" key="3">
    <source>
        <dbReference type="ARBA" id="ARBA00012599"/>
    </source>
</evidence>
<gene>
    <name evidence="8" type="ORF">TD95_005409</name>
</gene>
<evidence type="ECO:0000259" key="7">
    <source>
        <dbReference type="PROSITE" id="PS51762"/>
    </source>
</evidence>
<dbReference type="Gene3D" id="2.60.120.200">
    <property type="match status" value="1"/>
</dbReference>
<comment type="caution">
    <text evidence="8">The sequence shown here is derived from an EMBL/GenBank/DDBJ whole genome shotgun (WGS) entry which is preliminary data.</text>
</comment>
<evidence type="ECO:0000256" key="1">
    <source>
        <dbReference type="ARBA" id="ARBA00000124"/>
    </source>
</evidence>
<dbReference type="InterPro" id="IPR013320">
    <property type="entry name" value="ConA-like_dom_sf"/>
</dbReference>